<dbReference type="SUPFAM" id="SSF140376">
    <property type="entry name" value="ChaB-like"/>
    <property type="match status" value="1"/>
</dbReference>
<proteinExistence type="predicted"/>
<dbReference type="Gene3D" id="1.10.1740.70">
    <property type="entry name" value="ChaB"/>
    <property type="match status" value="1"/>
</dbReference>
<dbReference type="RefSeq" id="YP_002854641.1">
    <property type="nucleotide sequence ID" value="NC_012639.1"/>
</dbReference>
<dbReference type="InterPro" id="IPR009317">
    <property type="entry name" value="ChaB"/>
</dbReference>
<sequence length="95" mass="11345">MSDNIYNNLPPSTRRLPFHAKRIFLKFYTKSLSMRMSKEDAIKIAWSAVKRKYYKNNNRQWVAYVDDNEFDTTTSDDDDESFNANTDIDDGYYEH</sequence>
<reference evidence="2 3" key="1">
    <citation type="journal article" date="2009" name="Virus Genes">
        <title>Morphology and genome of Euproctis pseudoconspersa nucleopolyhedrovirus.</title>
        <authorList>
            <person name="Tang X.D."/>
            <person name="Xiao Q."/>
            <person name="Ma X.C."/>
            <person name="Zhu Z.R."/>
            <person name="Zhang C.X."/>
        </authorList>
    </citation>
    <scope>NUCLEOTIDE SEQUENCE [LARGE SCALE GENOMIC DNA]</scope>
    <source>
        <strain evidence="2 3">Hangzhou</strain>
    </source>
</reference>
<dbReference type="GeneID" id="7804697"/>
<feature type="region of interest" description="Disordered" evidence="1">
    <location>
        <begin position="72"/>
        <end position="95"/>
    </location>
</feature>
<dbReference type="Pfam" id="PF06150">
    <property type="entry name" value="ChaB"/>
    <property type="match status" value="1"/>
</dbReference>
<dbReference type="OrthoDB" id="27883at10239"/>
<dbReference type="EMBL" id="FJ227128">
    <property type="protein sequence ID" value="ACO53481.1"/>
    <property type="molecule type" value="Genomic_DNA"/>
</dbReference>
<dbReference type="KEGG" id="vg:7804697"/>
<protein>
    <submittedName>
        <fullName evidence="2">ChaB</fullName>
    </submittedName>
</protein>
<accession>C3TWT9</accession>
<dbReference type="InterPro" id="IPR037205">
    <property type="entry name" value="ChaB_sf"/>
</dbReference>
<keyword evidence="3" id="KW-1185">Reference proteome</keyword>
<name>C3TWT9_9ABAC</name>
<evidence type="ECO:0000313" key="3">
    <source>
        <dbReference type="Proteomes" id="UP000203846"/>
    </source>
</evidence>
<evidence type="ECO:0000256" key="1">
    <source>
        <dbReference type="SAM" id="MobiDB-lite"/>
    </source>
</evidence>
<dbReference type="Proteomes" id="UP000203846">
    <property type="component" value="Segment"/>
</dbReference>
<evidence type="ECO:0000313" key="2">
    <source>
        <dbReference type="EMBL" id="ACO53481.1"/>
    </source>
</evidence>
<organism evidence="2 3">
    <name type="scientific">Euproctis pseudoconspersa nucleopolyhedrovirus</name>
    <dbReference type="NCBI Taxonomy" id="307467"/>
    <lineage>
        <taxon>Viruses</taxon>
        <taxon>Viruses incertae sedis</taxon>
        <taxon>Naldaviricetes</taxon>
        <taxon>Lefavirales</taxon>
        <taxon>Baculoviridae</taxon>
        <taxon>Alphabaculovirus</taxon>
        <taxon>Alphabaculovirus eupseudoconspersae</taxon>
    </lineage>
</organism>